<sequence length="214" mass="23025">MKVLRKLLAFLVVIALLGGGAVYALQPSEDIKPSEKLSSVNSSMDLASLNKEFISNVSYSNSKLSTSLKIDNEMFLSILNHATKDSAEIQEGSYKLVGNRVAAKLPVQLSFINSEISSNIKLSGSNNKIELTLEDAKIGKVPIPDFALEKYLKEYLTGTGVSVNGNVITINKVELPVKLEGIEVSNGMINVSASLTNEQLLQYGSQALKGYLGA</sequence>
<dbReference type="RefSeq" id="WP_006364259.1">
    <property type="nucleotide sequence ID" value="NZ_CAUUSG010000001.1"/>
</dbReference>
<dbReference type="Proteomes" id="UP000235670">
    <property type="component" value="Unassembled WGS sequence"/>
</dbReference>
<dbReference type="OrthoDB" id="2991346at2"/>
<evidence type="ECO:0008006" key="5">
    <source>
        <dbReference type="Google" id="ProtNLM"/>
    </source>
</evidence>
<evidence type="ECO:0000313" key="1">
    <source>
        <dbReference type="EMBL" id="PMC51842.1"/>
    </source>
</evidence>
<protein>
    <recommendedName>
        <fullName evidence="5">DUF2140 domain-containing protein</fullName>
    </recommendedName>
</protein>
<accession>A0A2N6SD14</accession>
<dbReference type="Proteomes" id="UP000427636">
    <property type="component" value="Chromosome"/>
</dbReference>
<dbReference type="GeneID" id="84801719"/>
<keyword evidence="4" id="KW-1185">Reference proteome</keyword>
<dbReference type="EMBL" id="CP046313">
    <property type="protein sequence ID" value="QGS06850.1"/>
    <property type="molecule type" value="Genomic_DNA"/>
</dbReference>
<evidence type="ECO:0000313" key="3">
    <source>
        <dbReference type="Proteomes" id="UP000235670"/>
    </source>
</evidence>
<organism evidence="1 3">
    <name type="scientific">Gemella sanguinis</name>
    <dbReference type="NCBI Taxonomy" id="84135"/>
    <lineage>
        <taxon>Bacteria</taxon>
        <taxon>Bacillati</taxon>
        <taxon>Bacillota</taxon>
        <taxon>Bacilli</taxon>
        <taxon>Bacillales</taxon>
        <taxon>Gemellaceae</taxon>
        <taxon>Gemella</taxon>
    </lineage>
</organism>
<reference evidence="2 4" key="2">
    <citation type="submission" date="2019-11" db="EMBL/GenBank/DDBJ databases">
        <title>FDA dAtabase for Regulatory Grade micrObial Sequences (FDA-ARGOS): Supporting development and validation of Infectious Disease Dx tests.</title>
        <authorList>
            <person name="Turner S."/>
            <person name="Byrd R."/>
            <person name="Tallon L."/>
            <person name="Sadzewicz L."/>
            <person name="Vavikolanu K."/>
            <person name="Mehta A."/>
            <person name="Aluvathingal J."/>
            <person name="Nadendla S."/>
            <person name="Myers T."/>
            <person name="Yan Y."/>
            <person name="Sichtig H."/>
        </authorList>
    </citation>
    <scope>NUCLEOTIDE SEQUENCE [LARGE SCALE GENOMIC DNA]</scope>
    <source>
        <strain evidence="2 4">FDAARGOS_742</strain>
    </source>
</reference>
<gene>
    <name evidence="1" type="ORF">CJ218_07525</name>
    <name evidence="2" type="ORF">FOC50_00425</name>
</gene>
<dbReference type="AlphaFoldDB" id="A0A2N6SD14"/>
<evidence type="ECO:0000313" key="2">
    <source>
        <dbReference type="EMBL" id="QGS06850.1"/>
    </source>
</evidence>
<proteinExistence type="predicted"/>
<evidence type="ECO:0000313" key="4">
    <source>
        <dbReference type="Proteomes" id="UP000427636"/>
    </source>
</evidence>
<name>A0A2N6SD14_9BACL</name>
<reference evidence="1 3" key="1">
    <citation type="submission" date="2017-09" db="EMBL/GenBank/DDBJ databases">
        <title>Bacterial strain isolated from the female urinary microbiota.</title>
        <authorList>
            <person name="Thomas-White K."/>
            <person name="Kumar N."/>
            <person name="Forster S."/>
            <person name="Putonti C."/>
            <person name="Lawley T."/>
            <person name="Wolfe A.J."/>
        </authorList>
    </citation>
    <scope>NUCLEOTIDE SEQUENCE [LARGE SCALE GENOMIC DNA]</scope>
    <source>
        <strain evidence="1 3">UMB0186</strain>
    </source>
</reference>
<dbReference type="EMBL" id="PNGT01000009">
    <property type="protein sequence ID" value="PMC51842.1"/>
    <property type="molecule type" value="Genomic_DNA"/>
</dbReference>